<dbReference type="SUPFAM" id="SSF55874">
    <property type="entry name" value="ATPase domain of HSP90 chaperone/DNA topoisomerase II/histidine kinase"/>
    <property type="match status" value="2"/>
</dbReference>
<reference evidence="2 3" key="1">
    <citation type="submission" date="2016-04" db="EMBL/GenBank/DDBJ databases">
        <title>A degradative enzymes factory behind the ericoid mycorrhizal symbiosis.</title>
        <authorList>
            <consortium name="DOE Joint Genome Institute"/>
            <person name="Martino E."/>
            <person name="Morin E."/>
            <person name="Grelet G."/>
            <person name="Kuo A."/>
            <person name="Kohler A."/>
            <person name="Daghino S."/>
            <person name="Barry K."/>
            <person name="Choi C."/>
            <person name="Cichocki N."/>
            <person name="Clum A."/>
            <person name="Copeland A."/>
            <person name="Hainaut M."/>
            <person name="Haridas S."/>
            <person name="Labutti K."/>
            <person name="Lindquist E."/>
            <person name="Lipzen A."/>
            <person name="Khouja H.-R."/>
            <person name="Murat C."/>
            <person name="Ohm R."/>
            <person name="Olson A."/>
            <person name="Spatafora J."/>
            <person name="Veneault-Fourrey C."/>
            <person name="Henrissat B."/>
            <person name="Grigoriev I."/>
            <person name="Martin F."/>
            <person name="Perotto S."/>
        </authorList>
    </citation>
    <scope>NUCLEOTIDE SEQUENCE [LARGE SCALE GENOMIC DNA]</scope>
    <source>
        <strain evidence="2 3">F</strain>
    </source>
</reference>
<dbReference type="InterPro" id="IPR052972">
    <property type="entry name" value="Sacsin_chaperone_reg"/>
</dbReference>
<dbReference type="EMBL" id="KZ613949">
    <property type="protein sequence ID" value="PMD37422.1"/>
    <property type="molecule type" value="Genomic_DNA"/>
</dbReference>
<keyword evidence="3" id="KW-1185">Reference proteome</keyword>
<accession>A0A2J6RFY0</accession>
<dbReference type="Proteomes" id="UP000235786">
    <property type="component" value="Unassembled WGS sequence"/>
</dbReference>
<proteinExistence type="predicted"/>
<organism evidence="2 3">
    <name type="scientific">Hyaloscypha variabilis (strain UAMH 11265 / GT02V1 / F)</name>
    <name type="common">Meliniomyces variabilis</name>
    <dbReference type="NCBI Taxonomy" id="1149755"/>
    <lineage>
        <taxon>Eukaryota</taxon>
        <taxon>Fungi</taxon>
        <taxon>Dikarya</taxon>
        <taxon>Ascomycota</taxon>
        <taxon>Pezizomycotina</taxon>
        <taxon>Leotiomycetes</taxon>
        <taxon>Helotiales</taxon>
        <taxon>Hyaloscyphaceae</taxon>
        <taxon>Hyaloscypha</taxon>
        <taxon>Hyaloscypha variabilis</taxon>
    </lineage>
</organism>
<evidence type="ECO:0000313" key="2">
    <source>
        <dbReference type="EMBL" id="PMD37422.1"/>
    </source>
</evidence>
<dbReference type="Pfam" id="PF00651">
    <property type="entry name" value="BTB"/>
    <property type="match status" value="1"/>
</dbReference>
<dbReference type="InterPro" id="IPR058210">
    <property type="entry name" value="SACS/Nov_dom"/>
</dbReference>
<dbReference type="PANTHER" id="PTHR15600">
    <property type="entry name" value="SACSIN"/>
    <property type="match status" value="1"/>
</dbReference>
<dbReference type="InterPro" id="IPR011333">
    <property type="entry name" value="SKP1/BTB/POZ_sf"/>
</dbReference>
<dbReference type="GO" id="GO:0030544">
    <property type="term" value="F:Hsp70 protein binding"/>
    <property type="evidence" value="ECO:0007669"/>
    <property type="project" value="TreeGrafter"/>
</dbReference>
<dbReference type="SUPFAM" id="SSF54695">
    <property type="entry name" value="POZ domain"/>
    <property type="match status" value="1"/>
</dbReference>
<evidence type="ECO:0000259" key="1">
    <source>
        <dbReference type="PROSITE" id="PS50097"/>
    </source>
</evidence>
<sequence length="2702" mass="304762">MVPRPKGQNAQFQRLTTALKNICRDYPAGGTVLRELLQNADDAGATELRFVLDENTYIVGDPVKDLIHPKLEQYQGPALLAYNNAVFTDKDFNSLSRLGDSLKLDDGSTTGKFGRGFNSVYNWTDSPSIVSRERFLILDPHYEWSPGGPYFDFVEDSGDAAIQNHMAAFGMVMKHFDRPLDGTVIRIPLRSKAQAVKSEISKRETTVSDLLEVFRSFASEFGGDGLLFMRNLEKLEIRSSSMLIKIQILHAEKFRRHRSKVNSAVKTAFKDPHYSFDHSFELEIEYESAGEAKKTKFVVHHSIQCSRMNKTLSAWAKDQNCIPWVAVAAQVPKSTAAVINGSLFTVLPLPIVTNQPIHIHGLFSISPDRARLYQLVPAAWTKLLRYMADLCPHRSNFNTWPQSLHDTRDPLNTALEKVTEIIGRESLAVWPTVVGYKTEKTALLGTGLESNLLIAALREAQAPLVSVPKRLQNMAENIFKDQILCPQNLCAFLKGVKHKIKLWSQQTKHDILEYLLSKPGFIDYDDLDLFPFKNGTYRSIGKSFAYVHRDNIEEALFSLEDAHNLDLGKLSKAMQKALKRGCETLKIHPSIRFRTSSYLREYYSSTIFKNVAKDQDPVALDKLATETVSKVWIWITTRAIRISDQEISDLWLFPLSNGLYRKIKPRALSQVYFASPGKIGDLMVKLDAKIATKPLPLVDIETTHPAHGLLSMNARSQGVLSALQIQDPRRMVSFLTWLQENWSLIQNFNDEEKMSVGELLASQLSQKLTTQELTVCSDMLKQLPIFQKVSWIDVENKREPILTWTALSYCSKTIGLFNLKDNPVPDIDGVQFVTAAPASWSHKILQAFKLAENAGSEELIQNHIIPAWKSKKAHTWSTLCKEQLASFILTRFSLLSPETLVELRAIPMIPASQLNGLKTSKFTRAASLIDPSVSDLRDLCFDDEGIVPEITFLGNFKTALIGCGLKTAVDEEVVYNRIRCYASTNHPLQEIQKRAQNLLNSFCRWTSPSVNQAGSDLQRLLWLPVMDHSGTLSLKAAQQCRSSNYRLLVGSHLAILEMSISTEWEVRMGWHETLSADILLSQLNAGVQAKDRNIVDAVLRYISKNSLEETLLHELVDIPCVLTTHGSFVIPSQTFRPPISYIIGGCDGLQPYLANVDRNFWRDHTDLLVKLGVGDKLQPSDLLKVQEILEAKPSLDVPDIKVAVELVNLASEFPRTELTSLKVISESGVLYPIQDISYGDLGPLKSKGTVVLTHPDIPRKTILLLGISSLRERLVKGMLEIEDIDDEDEFDQREKVTTRITDTLDRYSVEATFREYLTNTEDTEGASSISWLLDEREHPNQKLLTTEMEMLQGPALLVHNDGVFSDDDFKGLRNVGEGSKAQDKTTIGQFGRGSQTMYHWTDVPMILSGSYLLILDPQQEVLPKNQIKGRRKPGVKLLLSKVRDACGDQLAPFEGLWGYTQGLDHYPETIFRFPLRTASKSSESAMRNSKRILGKNEVSQFMSTYFDEARISLLFLKRIKSIDFRILGQLDSGWSIARQQSSDENTNSFSKSLNMQYTWKPNYSTQISGKDAWLVATNEFDPKANLLPDNSRRVTKNAECGIAALVSSTKDTNISNIGHPSCPKVISPRIFNRLPLPIQSDLPVHIHSTFSLSGDRQTIEVDECGTQSRGDIWNRYLSQEILPKLYLSLLESLVPHIGQRVFNFWPSKESGANLLCTSFWEILPKSSQRLFPKARLTLGFAENGTLEALNIGQAVFDFLTPSESRTLASLLLTVGVSLVRGIPEPVAKNLKALPNVTSVTGPMLRALLKSTKARTCLLQEMPRNPHILPVLFDLVIPINVEIRDLDGCHILPLADGTLSKLKFWHVDEGHSTRYFVVSEDELKLFEFTSDSLLKEAIGVILKPVLENGKFNLAKLKPSDIGKLLESKPAVKEPNIEEDEWLMKFWKYWNSNTTYLLPSPDINTLNADVYRATRDGTPFYARPSSFDGQAAVIEPSSIEHKQLCDSFPGLARFDPKFMPKSLAANEVSFYNEQSFIRFICSVRLLSDQNRFGAFMKTHLRVNDLQILRNLVINHLSKGILDRHLTNFPSLGPDLQLIPLWPVFEASPSNELISANDALMVSHPGLLVPWMKDCRRFLLYAFSSGNENCLMKLGVKKLPIEVLLRDYVLPMPPALDAIQMKQYPQLVSAISRGTLPTNWILINNNIAADGNCNLKKVSDLYDHKDQIFTAAFRYQQATQFLHKDMQIYRYFWLKLGLHHRASNLIKAEDYIQCLQVLKSRFSASNTHNNMELEQDSQTVLAPLIAPNSNIQKFEAADWKGIAGESVFRSRTDFSAEPEYRRNAMAILANDKKLLCLSEIVLSEHAPVCWTQTPFALHQPTKEVLVHIPPSHGKPSVDMVLQHLQRMKILSEDLMQSQVRDFLVDLDQTYTYLQDRLYDSKTGFNLRNIAIWLNLDTPDHSNVQLEDIASSWQGIEHLVLSSSVDAGPIKAVRAGLIRFEKLLRVLGCSSISYPTITRPTLHLASSVSKSLRQLRKEGKLLDIEYETEGKRIKAHKLVLVAMSEKCAHQFNIYWPQVPLISYDNNTDPEDYISYHTLSTIIDYAYEEEINWKEMEVSDDDDEEARATKLSLLLDLHKGADCWLVPALKSEIEDKILVAGKAFVNLSNVVEVKERAEQVRAMAFAEWCAAMIAENQHIVDKAHNGN</sequence>
<feature type="domain" description="BTB" evidence="1">
    <location>
        <begin position="2538"/>
        <end position="2610"/>
    </location>
</feature>
<dbReference type="STRING" id="1149755.A0A2J6RFY0"/>
<dbReference type="Pfam" id="PF25794">
    <property type="entry name" value="SACS"/>
    <property type="match status" value="2"/>
</dbReference>
<evidence type="ECO:0000313" key="3">
    <source>
        <dbReference type="Proteomes" id="UP000235786"/>
    </source>
</evidence>
<dbReference type="Gene3D" id="3.30.710.10">
    <property type="entry name" value="Potassium Channel Kv1.1, Chain A"/>
    <property type="match status" value="1"/>
</dbReference>
<name>A0A2J6RFY0_HYAVF</name>
<dbReference type="InterPro" id="IPR000210">
    <property type="entry name" value="BTB/POZ_dom"/>
</dbReference>
<protein>
    <recommendedName>
        <fullName evidence="1">BTB domain-containing protein</fullName>
    </recommendedName>
</protein>
<dbReference type="NCBIfam" id="NF047352">
    <property type="entry name" value="P_loop_sacsin"/>
    <property type="match status" value="1"/>
</dbReference>
<dbReference type="PROSITE" id="PS50097">
    <property type="entry name" value="BTB"/>
    <property type="match status" value="1"/>
</dbReference>
<dbReference type="Gene3D" id="3.30.565.10">
    <property type="entry name" value="Histidine kinase-like ATPase, C-terminal domain"/>
    <property type="match status" value="1"/>
</dbReference>
<dbReference type="OrthoDB" id="1262810at2759"/>
<dbReference type="InterPro" id="IPR036890">
    <property type="entry name" value="HATPase_C_sf"/>
</dbReference>
<dbReference type="PANTHER" id="PTHR15600:SF42">
    <property type="entry name" value="SACSIN"/>
    <property type="match status" value="1"/>
</dbReference>
<gene>
    <name evidence="2" type="ORF">L207DRAFT_568411</name>
</gene>